<accession>A0A2G3PPH8</accession>
<dbReference type="InterPro" id="IPR004555">
    <property type="entry name" value="G6PDH_assembly_OpcA"/>
</dbReference>
<dbReference type="PANTHER" id="PTHR38658">
    <property type="entry name" value="OXPP CYCLE PROTEIN OPCA-RELATED"/>
    <property type="match status" value="1"/>
</dbReference>
<reference evidence="3 4" key="1">
    <citation type="submission" date="2017-10" db="EMBL/GenBank/DDBJ databases">
        <title>The draft genome sequence of Williamsia sp. BULT 1.1 isolated from the semi-arid grassland soils from South Africa.</title>
        <authorList>
            <person name="Kabwe M.H."/>
            <person name="Govender N."/>
            <person name="Mutseka Lunga P."/>
            <person name="Vikram S."/>
            <person name="Makhalanyane T.P."/>
        </authorList>
    </citation>
    <scope>NUCLEOTIDE SEQUENCE [LARGE SCALE GENOMIC DNA]</scope>
    <source>
        <strain evidence="3 4">BULT 1.1</strain>
    </source>
</reference>
<dbReference type="RefSeq" id="WP_099382373.1">
    <property type="nucleotide sequence ID" value="NZ_PEBD01000005.1"/>
</dbReference>
<dbReference type="Pfam" id="PF20171">
    <property type="entry name" value="OpcA_G6PD_C"/>
    <property type="match status" value="1"/>
</dbReference>
<protein>
    <submittedName>
        <fullName evidence="3">Oxidoreductase</fullName>
    </submittedName>
</protein>
<dbReference type="AlphaFoldDB" id="A0A2G3PPH8"/>
<dbReference type="EMBL" id="PEBD01000005">
    <property type="protein sequence ID" value="PHV67704.1"/>
    <property type="molecule type" value="Genomic_DNA"/>
</dbReference>
<proteinExistence type="predicted"/>
<name>A0A2G3PPH8_WILMA</name>
<gene>
    <name evidence="3" type="ORF">CSW57_08590</name>
</gene>
<evidence type="ECO:0000259" key="1">
    <source>
        <dbReference type="Pfam" id="PF10128"/>
    </source>
</evidence>
<evidence type="ECO:0000313" key="3">
    <source>
        <dbReference type="EMBL" id="PHV67704.1"/>
    </source>
</evidence>
<feature type="domain" description="Glucose-6-phosphate dehydrogenase assembly protein OpcA C-terminal" evidence="2">
    <location>
        <begin position="166"/>
        <end position="292"/>
    </location>
</feature>
<evidence type="ECO:0000259" key="2">
    <source>
        <dbReference type="Pfam" id="PF20171"/>
    </source>
</evidence>
<organism evidence="3 4">
    <name type="scientific">Williamsia marianensis</name>
    <dbReference type="NCBI Taxonomy" id="85044"/>
    <lineage>
        <taxon>Bacteria</taxon>
        <taxon>Bacillati</taxon>
        <taxon>Actinomycetota</taxon>
        <taxon>Actinomycetes</taxon>
        <taxon>Mycobacteriales</taxon>
        <taxon>Nocardiaceae</taxon>
        <taxon>Williamsia</taxon>
    </lineage>
</organism>
<feature type="domain" description="Glucose-6-phosphate dehydrogenase assembly protein OpcA N-terminal" evidence="1">
    <location>
        <begin position="52"/>
        <end position="160"/>
    </location>
</feature>
<dbReference type="Pfam" id="PF10128">
    <property type="entry name" value="OpcA_G6PD_assem"/>
    <property type="match status" value="1"/>
</dbReference>
<dbReference type="InterPro" id="IPR046802">
    <property type="entry name" value="OpcA_G6PD_C"/>
</dbReference>
<evidence type="ECO:0000313" key="4">
    <source>
        <dbReference type="Proteomes" id="UP000225108"/>
    </source>
</evidence>
<dbReference type="Proteomes" id="UP000225108">
    <property type="component" value="Unassembled WGS sequence"/>
</dbReference>
<sequence length="307" mass="32764">MIVELPDTSTTAISKELIKIRDAGGAFTSGRVLTLLVCSDEGEPTEGAIDAANEASREHPCRVIVVSCGDRRMRSRLDAQIRVGGDAGASEVVVLHLYGELANHGESVVIPFMLPDTPVVTWWPGRPPENPAADPMGQLGRRRITDTNKAPDVPAALAERLRTYSPGDSDIAWSQITPWRALLTSALDQPPHSAAVSAEVEGPAGSPAVDLLAGWLHAVLQVPVTRSVGSFKVTLEREAGPLVLCVGMSNQAIISIPGKPDGKVALPGRDIRDCLAEELRRLDPDEIYHLALQGVEGLTRAKDKVHA</sequence>
<comment type="caution">
    <text evidence="3">The sequence shown here is derived from an EMBL/GenBank/DDBJ whole genome shotgun (WGS) entry which is preliminary data.</text>
</comment>
<dbReference type="InterPro" id="IPR046801">
    <property type="entry name" value="OpcA_G6PD_N"/>
</dbReference>
<dbReference type="PANTHER" id="PTHR38658:SF1">
    <property type="entry name" value="OXPP CYCLE PROTEIN OPCA-RELATED"/>
    <property type="match status" value="1"/>
</dbReference>